<dbReference type="Gene3D" id="3.40.250.10">
    <property type="entry name" value="Rhodanese-like domain"/>
    <property type="match status" value="1"/>
</dbReference>
<dbReference type="EC" id="2.7.7.-" evidence="11"/>
<keyword evidence="10 11" id="KW-0511">Multifunctional enzyme</keyword>
<keyword evidence="2 11" id="KW-0963">Cytoplasm</keyword>
<keyword evidence="6 11" id="KW-0547">Nucleotide-binding</keyword>
<feature type="binding site" evidence="11">
    <location>
        <position position="267"/>
    </location>
    <ligand>
        <name>Zn(2+)</name>
        <dbReference type="ChEBI" id="CHEBI:29105"/>
    </ligand>
</feature>
<comment type="subcellular location">
    <subcellularLocation>
        <location evidence="1">Cytoplasm</location>
        <location evidence="1">Cytosol</location>
    </subcellularLocation>
</comment>
<keyword evidence="14" id="KW-1185">Reference proteome</keyword>
<evidence type="ECO:0000256" key="10">
    <source>
        <dbReference type="ARBA" id="ARBA00023268"/>
    </source>
</evidence>
<comment type="similarity">
    <text evidence="11">In the N-terminal section; belongs to the HesA/MoeB/ThiF family. UBA4 subfamily.</text>
</comment>
<dbReference type="EC" id="2.8.1.-" evidence="11"/>
<comment type="cofactor">
    <cofactor evidence="11">
        <name>Zn(2+)</name>
        <dbReference type="ChEBI" id="CHEBI:29105"/>
    </cofactor>
    <text evidence="11">Binds 1 zinc ion per subunit.</text>
</comment>
<evidence type="ECO:0000256" key="8">
    <source>
        <dbReference type="ARBA" id="ARBA00022840"/>
    </source>
</evidence>
<keyword evidence="7 11" id="KW-0862">Zinc</keyword>
<dbReference type="PANTHER" id="PTHR10953">
    <property type="entry name" value="UBIQUITIN-ACTIVATING ENZYME E1"/>
    <property type="match status" value="1"/>
</dbReference>
<dbReference type="SMART" id="SM00450">
    <property type="entry name" value="RHOD"/>
    <property type="match status" value="1"/>
</dbReference>
<dbReference type="PROSITE" id="PS50206">
    <property type="entry name" value="RHODANESE_3"/>
    <property type="match status" value="1"/>
</dbReference>
<dbReference type="InterPro" id="IPR035985">
    <property type="entry name" value="Ubiquitin-activating_enz"/>
</dbReference>
<dbReference type="Proteomes" id="UP001359485">
    <property type="component" value="Unassembled WGS sequence"/>
</dbReference>
<keyword evidence="4 11" id="KW-0819">tRNA processing</keyword>
<evidence type="ECO:0000256" key="9">
    <source>
        <dbReference type="ARBA" id="ARBA00023150"/>
    </source>
</evidence>
<feature type="binding site" evidence="11">
    <location>
        <position position="190"/>
    </location>
    <ligand>
        <name>Zn(2+)</name>
        <dbReference type="ChEBI" id="CHEBI:29105"/>
    </ligand>
</feature>
<evidence type="ECO:0000256" key="6">
    <source>
        <dbReference type="ARBA" id="ARBA00022741"/>
    </source>
</evidence>
<dbReference type="NCBIfam" id="NF004281">
    <property type="entry name" value="PRK05690.1"/>
    <property type="match status" value="1"/>
</dbReference>
<dbReference type="Pfam" id="PF00581">
    <property type="entry name" value="Rhodanese"/>
    <property type="match status" value="1"/>
</dbReference>
<dbReference type="SUPFAM" id="SSF69572">
    <property type="entry name" value="Activating enzymes of the ubiquitin-like proteins"/>
    <property type="match status" value="1"/>
</dbReference>
<proteinExistence type="inferred from homology"/>
<keyword evidence="9 11" id="KW-0501">Molybdenum cofactor biosynthesis</keyword>
<comment type="function">
    <text evidence="11">Plays a central role in 2-thiolation of mcm(5)S(2)U at tRNA wobble positions of cytosolic tRNA(Lys), tRNA(Glu) and tRNA(Gln). Acts by mediating the C-terminal thiocarboxylation of the sulfur carrier URM1. Its N-terminus first activates URM1 as acyl-adenylate (-COAMP), then the persulfide sulfur on the catalytic cysteine is transferred to URM1 to form thiocarboxylation (-COSH) of its C-terminus. The reaction probably involves hydrogen sulfide that is generated from the persulfide intermediate and that acts as nucleophile towards URM1. Subsequently, a transient disulfide bond is formed. Does not use thiosulfate as sulfur donor; NFS1 probably acting as a sulfur donor for thiocarboxylation reactions.</text>
</comment>
<feature type="binding site" evidence="11">
    <location>
        <begin position="88"/>
        <end position="92"/>
    </location>
    <ligand>
        <name>ATP</name>
        <dbReference type="ChEBI" id="CHEBI:30616"/>
    </ligand>
</feature>
<gene>
    <name evidence="13" type="ORF">RUM44_012947</name>
</gene>
<feature type="binding site" evidence="11">
    <location>
        <position position="193"/>
    </location>
    <ligand>
        <name>Zn(2+)</name>
        <dbReference type="ChEBI" id="CHEBI:29105"/>
    </ligand>
</feature>
<keyword evidence="5 11" id="KW-0479">Metal-binding</keyword>
<feature type="active site" description="Glycyl thioester intermediate; for adenylyltransferase activity" evidence="11">
    <location>
        <position position="207"/>
    </location>
</feature>
<feature type="active site" description="Cysteine persulfide intermediate; for sulfurtransferase activity" evidence="11">
    <location>
        <position position="370"/>
    </location>
</feature>
<feature type="binding site" evidence="11">
    <location>
        <position position="81"/>
    </location>
    <ligand>
        <name>ATP</name>
        <dbReference type="ChEBI" id="CHEBI:30616"/>
    </ligand>
</feature>
<dbReference type="InterPro" id="IPR028885">
    <property type="entry name" value="MOCS3/Uba4"/>
</dbReference>
<dbReference type="HAMAP" id="MF_03049">
    <property type="entry name" value="MOCS3_Uba4"/>
    <property type="match status" value="1"/>
</dbReference>
<evidence type="ECO:0000256" key="1">
    <source>
        <dbReference type="ARBA" id="ARBA00004514"/>
    </source>
</evidence>
<feature type="binding site" evidence="11">
    <location>
        <position position="105"/>
    </location>
    <ligand>
        <name>ATP</name>
        <dbReference type="ChEBI" id="CHEBI:30616"/>
    </ligand>
</feature>
<evidence type="ECO:0000256" key="7">
    <source>
        <dbReference type="ARBA" id="ARBA00022833"/>
    </source>
</evidence>
<name>A0ABR1BCR7_POLSC</name>
<dbReference type="Pfam" id="PF00899">
    <property type="entry name" value="ThiF"/>
    <property type="match status" value="1"/>
</dbReference>
<evidence type="ECO:0000313" key="14">
    <source>
        <dbReference type="Proteomes" id="UP001359485"/>
    </source>
</evidence>
<evidence type="ECO:0000256" key="3">
    <source>
        <dbReference type="ARBA" id="ARBA00022679"/>
    </source>
</evidence>
<evidence type="ECO:0000259" key="12">
    <source>
        <dbReference type="PROSITE" id="PS50206"/>
    </source>
</evidence>
<dbReference type="Gene3D" id="3.40.50.720">
    <property type="entry name" value="NAD(P)-binding Rossmann-like Domain"/>
    <property type="match status" value="1"/>
</dbReference>
<evidence type="ECO:0000256" key="4">
    <source>
        <dbReference type="ARBA" id="ARBA00022694"/>
    </source>
</evidence>
<evidence type="ECO:0000256" key="2">
    <source>
        <dbReference type="ARBA" id="ARBA00022490"/>
    </source>
</evidence>
<accession>A0ABR1BCR7</accession>
<dbReference type="CDD" id="cd00757">
    <property type="entry name" value="ThiF_MoeB_HesA_family"/>
    <property type="match status" value="1"/>
</dbReference>
<protein>
    <recommendedName>
        <fullName evidence="11">Adenylyltransferase and sulfurtransferase MOCS3 homolog</fullName>
    </recommendedName>
    <alternativeName>
        <fullName evidence="11">UBA4 homolog</fullName>
    </alternativeName>
    <alternativeName>
        <fullName evidence="11">Ubiquitin-like protein activator 4 homolog</fullName>
    </alternativeName>
    <domain>
        <recommendedName>
            <fullName evidence="11">Adenylyltransferase</fullName>
            <ecNumber evidence="11">2.7.7.-</ecNumber>
        </recommendedName>
    </domain>
    <domain>
        <recommendedName>
            <fullName evidence="11">Sulfurtransferase</fullName>
            <ecNumber evidence="11">2.8.1.-</ecNumber>
        </recommendedName>
    </domain>
</protein>
<feature type="binding site" evidence="11">
    <location>
        <position position="264"/>
    </location>
    <ligand>
        <name>Zn(2+)</name>
        <dbReference type="ChEBI" id="CHEBI:29105"/>
    </ligand>
</feature>
<dbReference type="InterPro" id="IPR036873">
    <property type="entry name" value="Rhodanese-like_dom_sf"/>
</dbReference>
<keyword evidence="3 11" id="KW-0808">Transferase</keyword>
<evidence type="ECO:0000256" key="11">
    <source>
        <dbReference type="HAMAP-Rule" id="MF_03049"/>
    </source>
</evidence>
<sequence length="413" mass="45827">MNVHRLLKEELNVDGVPDGGRPLSNQEISRYSRQILLPDIGVEGQILLRQSSVLIVGAGGLGCPSSVYLAGSGVGHIGLVDYDDVEVNNLHRQILHTTNTVKMKKVESAGNFLKSLNPMIKVSIHPVLLDTSNAFDIISKYNVVIDATDNVVTRYLLNDACVMLGKPLISGSALQMEGQLTIYNYKNGPCYRCLFPVPPPPETVNNCSDSGVLGVIPGIIGVLQALEAIKLILNQETMSGKLLLFSGTDTSFRKIKLRDRNINCAVCGNNPTIKKLIDYEQFCNSKSNDKYSNLSLLPTEKRVSAQQYSYVRESPHILIDVRYKQEFKICKLDNSLNIPIDQINSVETFNAIQKEINNKQILDVPIFVICRRGNDSQKAVIELDKKFPNIVIKDIIGGLHAWSQEVDTNFPIY</sequence>
<dbReference type="InterPro" id="IPR001763">
    <property type="entry name" value="Rhodanese-like_dom"/>
</dbReference>
<organism evidence="13 14">
    <name type="scientific">Polyplax serrata</name>
    <name type="common">Common mouse louse</name>
    <dbReference type="NCBI Taxonomy" id="468196"/>
    <lineage>
        <taxon>Eukaryota</taxon>
        <taxon>Metazoa</taxon>
        <taxon>Ecdysozoa</taxon>
        <taxon>Arthropoda</taxon>
        <taxon>Hexapoda</taxon>
        <taxon>Insecta</taxon>
        <taxon>Pterygota</taxon>
        <taxon>Neoptera</taxon>
        <taxon>Paraneoptera</taxon>
        <taxon>Psocodea</taxon>
        <taxon>Troctomorpha</taxon>
        <taxon>Phthiraptera</taxon>
        <taxon>Anoplura</taxon>
        <taxon>Polyplacidae</taxon>
        <taxon>Polyplax</taxon>
    </lineage>
</organism>
<keyword evidence="8 11" id="KW-0067">ATP-binding</keyword>
<evidence type="ECO:0000313" key="13">
    <source>
        <dbReference type="EMBL" id="KAK6641238.1"/>
    </source>
</evidence>
<dbReference type="EMBL" id="JAWJWF010000001">
    <property type="protein sequence ID" value="KAK6641238.1"/>
    <property type="molecule type" value="Genomic_DNA"/>
</dbReference>
<feature type="domain" description="Rhodanese" evidence="12">
    <location>
        <begin position="312"/>
        <end position="411"/>
    </location>
</feature>
<evidence type="ECO:0000256" key="5">
    <source>
        <dbReference type="ARBA" id="ARBA00022723"/>
    </source>
</evidence>
<reference evidence="13 14" key="1">
    <citation type="submission" date="2023-09" db="EMBL/GenBank/DDBJ databases">
        <title>Genomes of two closely related lineages of the louse Polyplax serrata with different host specificities.</title>
        <authorList>
            <person name="Martinu J."/>
            <person name="Tarabai H."/>
            <person name="Stefka J."/>
            <person name="Hypsa V."/>
        </authorList>
    </citation>
    <scope>NUCLEOTIDE SEQUENCE [LARGE SCALE GENOMIC DNA]</scope>
    <source>
        <strain evidence="13">98ZLc_SE</strain>
    </source>
</reference>
<dbReference type="InterPro" id="IPR045886">
    <property type="entry name" value="ThiF/MoeB/HesA"/>
</dbReference>
<feature type="binding site" evidence="11">
    <location>
        <position position="60"/>
    </location>
    <ligand>
        <name>ATP</name>
        <dbReference type="ChEBI" id="CHEBI:30616"/>
    </ligand>
</feature>
<dbReference type="PANTHER" id="PTHR10953:SF102">
    <property type="entry name" value="ADENYLYLTRANSFERASE AND SULFURTRANSFERASE MOCS3"/>
    <property type="match status" value="1"/>
</dbReference>
<dbReference type="InterPro" id="IPR000594">
    <property type="entry name" value="ThiF_NAD_FAD-bd"/>
</dbReference>
<comment type="caution">
    <text evidence="13">The sequence shown here is derived from an EMBL/GenBank/DDBJ whole genome shotgun (WGS) entry which is preliminary data.</text>
</comment>
<feature type="binding site" evidence="11">
    <location>
        <begin position="149"/>
        <end position="150"/>
    </location>
    <ligand>
        <name>ATP</name>
        <dbReference type="ChEBI" id="CHEBI:30616"/>
    </ligand>
</feature>
<comment type="pathway">
    <text evidence="11">tRNA modification; 5-methoxycarbonylmethyl-2-thiouridine-tRNA biosynthesis.</text>
</comment>